<evidence type="ECO:0000256" key="1">
    <source>
        <dbReference type="SAM" id="MobiDB-lite"/>
    </source>
</evidence>
<evidence type="ECO:0000313" key="3">
    <source>
        <dbReference type="Proteomes" id="UP000324222"/>
    </source>
</evidence>
<dbReference type="EMBL" id="VSRR010135723">
    <property type="protein sequence ID" value="MPD03339.1"/>
    <property type="molecule type" value="Genomic_DNA"/>
</dbReference>
<feature type="region of interest" description="Disordered" evidence="1">
    <location>
        <begin position="89"/>
        <end position="124"/>
    </location>
</feature>
<reference evidence="2 3" key="1">
    <citation type="submission" date="2019-05" db="EMBL/GenBank/DDBJ databases">
        <title>Another draft genome of Portunus trituberculatus and its Hox gene families provides insights of decapod evolution.</title>
        <authorList>
            <person name="Jeong J.-H."/>
            <person name="Song I."/>
            <person name="Kim S."/>
            <person name="Choi T."/>
            <person name="Kim D."/>
            <person name="Ryu S."/>
            <person name="Kim W."/>
        </authorList>
    </citation>
    <scope>NUCLEOTIDE SEQUENCE [LARGE SCALE GENOMIC DNA]</scope>
    <source>
        <tissue evidence="2">Muscle</tissue>
    </source>
</reference>
<dbReference type="Proteomes" id="UP000324222">
    <property type="component" value="Unassembled WGS sequence"/>
</dbReference>
<keyword evidence="3" id="KW-1185">Reference proteome</keyword>
<organism evidence="2 3">
    <name type="scientific">Portunus trituberculatus</name>
    <name type="common">Swimming crab</name>
    <name type="synonym">Neptunus trituberculatus</name>
    <dbReference type="NCBI Taxonomy" id="210409"/>
    <lineage>
        <taxon>Eukaryota</taxon>
        <taxon>Metazoa</taxon>
        <taxon>Ecdysozoa</taxon>
        <taxon>Arthropoda</taxon>
        <taxon>Crustacea</taxon>
        <taxon>Multicrustacea</taxon>
        <taxon>Malacostraca</taxon>
        <taxon>Eumalacostraca</taxon>
        <taxon>Eucarida</taxon>
        <taxon>Decapoda</taxon>
        <taxon>Pleocyemata</taxon>
        <taxon>Brachyura</taxon>
        <taxon>Eubrachyura</taxon>
        <taxon>Portunoidea</taxon>
        <taxon>Portunidae</taxon>
        <taxon>Portuninae</taxon>
        <taxon>Portunus</taxon>
    </lineage>
</organism>
<proteinExistence type="predicted"/>
<accession>A0A5B7KE78</accession>
<feature type="compositionally biased region" description="Basic and acidic residues" evidence="1">
    <location>
        <begin position="89"/>
        <end position="116"/>
    </location>
</feature>
<evidence type="ECO:0000313" key="2">
    <source>
        <dbReference type="EMBL" id="MPD03339.1"/>
    </source>
</evidence>
<sequence>MRDGWRGEVGKVRVACVGVRDGQLVELRVVNESGWETWVGGLVGAVLRAGRPSPHALSRAVGSRAPAIRKGAKVKVADGSVCVLKERQHEIKTPVQEGTHRHSGSDRRATEERWRQELSGYQVT</sequence>
<name>A0A5B7KE78_PORTR</name>
<protein>
    <submittedName>
        <fullName evidence="2">Uncharacterized protein</fullName>
    </submittedName>
</protein>
<comment type="caution">
    <text evidence="2">The sequence shown here is derived from an EMBL/GenBank/DDBJ whole genome shotgun (WGS) entry which is preliminary data.</text>
</comment>
<gene>
    <name evidence="2" type="ORF">E2C01_098972</name>
</gene>
<dbReference type="AlphaFoldDB" id="A0A5B7KE78"/>